<dbReference type="InterPro" id="IPR032739">
    <property type="entry name" value="MRNIP"/>
</dbReference>
<comment type="caution">
    <text evidence="2">The sequence shown here is derived from an EMBL/GenBank/DDBJ whole genome shotgun (WGS) entry which is preliminary data.</text>
</comment>
<gene>
    <name evidence="2" type="ORF">QJS04_geneDACA005452</name>
</gene>
<evidence type="ECO:0000313" key="3">
    <source>
        <dbReference type="Proteomes" id="UP001179952"/>
    </source>
</evidence>
<keyword evidence="3" id="KW-1185">Reference proteome</keyword>
<sequence>MQAPLASDVRKFVQSFNMKRMLSSSDGDQMTVLSRSQGMTSESLDTGYQKKRTDWIEYLDPQEGAEEEGTEQNYRGDVFEPKVVTELPKEMFKKPQLKRPTAVQVTEDSKLIKPTFSKKKQMLQETNELNKRQRSSTKAASKWSEYLEGDENDLFIEEASLNLLESTFSKKKQTLQVTNESNKRQSSSTKAASKWSKYLEGDEDDLFIEGASLNLLESSREKFQVEDQNVEDEIHPDFA</sequence>
<dbReference type="AlphaFoldDB" id="A0AAV9A485"/>
<evidence type="ECO:0000256" key="1">
    <source>
        <dbReference type="SAM" id="MobiDB-lite"/>
    </source>
</evidence>
<protein>
    <submittedName>
        <fullName evidence="2">Uncharacterized protein</fullName>
    </submittedName>
</protein>
<proteinExistence type="predicted"/>
<evidence type="ECO:0000313" key="2">
    <source>
        <dbReference type="EMBL" id="KAK1258991.1"/>
    </source>
</evidence>
<dbReference type="Proteomes" id="UP001179952">
    <property type="component" value="Unassembled WGS sequence"/>
</dbReference>
<dbReference type="GO" id="GO:0003682">
    <property type="term" value="F:chromatin binding"/>
    <property type="evidence" value="ECO:0007669"/>
    <property type="project" value="TreeGrafter"/>
</dbReference>
<dbReference type="EMBL" id="JAUJYN010000012">
    <property type="protein sequence ID" value="KAK1258991.1"/>
    <property type="molecule type" value="Genomic_DNA"/>
</dbReference>
<name>A0AAV9A485_ACOGR</name>
<reference evidence="2" key="1">
    <citation type="journal article" date="2023" name="Nat. Commun.">
        <title>Diploid and tetraploid genomes of Acorus and the evolution of monocots.</title>
        <authorList>
            <person name="Ma L."/>
            <person name="Liu K.W."/>
            <person name="Li Z."/>
            <person name="Hsiao Y.Y."/>
            <person name="Qi Y."/>
            <person name="Fu T."/>
            <person name="Tang G.D."/>
            <person name="Zhang D."/>
            <person name="Sun W.H."/>
            <person name="Liu D.K."/>
            <person name="Li Y."/>
            <person name="Chen G.Z."/>
            <person name="Liu X.D."/>
            <person name="Liao X.Y."/>
            <person name="Jiang Y.T."/>
            <person name="Yu X."/>
            <person name="Hao Y."/>
            <person name="Huang J."/>
            <person name="Zhao X.W."/>
            <person name="Ke S."/>
            <person name="Chen Y.Y."/>
            <person name="Wu W.L."/>
            <person name="Hsu J.L."/>
            <person name="Lin Y.F."/>
            <person name="Huang M.D."/>
            <person name="Li C.Y."/>
            <person name="Huang L."/>
            <person name="Wang Z.W."/>
            <person name="Zhao X."/>
            <person name="Zhong W.Y."/>
            <person name="Peng D.H."/>
            <person name="Ahmad S."/>
            <person name="Lan S."/>
            <person name="Zhang J.S."/>
            <person name="Tsai W.C."/>
            <person name="Van de Peer Y."/>
            <person name="Liu Z.J."/>
        </authorList>
    </citation>
    <scope>NUCLEOTIDE SEQUENCE</scope>
    <source>
        <strain evidence="2">SCP</strain>
    </source>
</reference>
<dbReference type="PANTHER" id="PTHR15863">
    <property type="entry name" value="MRN COMPLEX-INTERACTING PROTEIN"/>
    <property type="match status" value="1"/>
</dbReference>
<dbReference type="PANTHER" id="PTHR15863:SF2">
    <property type="entry name" value="MRN COMPLEX-INTERACTING PROTEIN"/>
    <property type="match status" value="1"/>
</dbReference>
<reference evidence="2" key="2">
    <citation type="submission" date="2023-06" db="EMBL/GenBank/DDBJ databases">
        <authorList>
            <person name="Ma L."/>
            <person name="Liu K.-W."/>
            <person name="Li Z."/>
            <person name="Hsiao Y.-Y."/>
            <person name="Qi Y."/>
            <person name="Fu T."/>
            <person name="Tang G."/>
            <person name="Zhang D."/>
            <person name="Sun W.-H."/>
            <person name="Liu D.-K."/>
            <person name="Li Y."/>
            <person name="Chen G.-Z."/>
            <person name="Liu X.-D."/>
            <person name="Liao X.-Y."/>
            <person name="Jiang Y.-T."/>
            <person name="Yu X."/>
            <person name="Hao Y."/>
            <person name="Huang J."/>
            <person name="Zhao X.-W."/>
            <person name="Ke S."/>
            <person name="Chen Y.-Y."/>
            <person name="Wu W.-L."/>
            <person name="Hsu J.-L."/>
            <person name="Lin Y.-F."/>
            <person name="Huang M.-D."/>
            <person name="Li C.-Y."/>
            <person name="Huang L."/>
            <person name="Wang Z.-W."/>
            <person name="Zhao X."/>
            <person name="Zhong W.-Y."/>
            <person name="Peng D.-H."/>
            <person name="Ahmad S."/>
            <person name="Lan S."/>
            <person name="Zhang J.-S."/>
            <person name="Tsai W.-C."/>
            <person name="Van De Peer Y."/>
            <person name="Liu Z.-J."/>
        </authorList>
    </citation>
    <scope>NUCLEOTIDE SEQUENCE</scope>
    <source>
        <strain evidence="2">SCP</strain>
        <tissue evidence="2">Leaves</tissue>
    </source>
</reference>
<organism evidence="2 3">
    <name type="scientific">Acorus gramineus</name>
    <name type="common">Dwarf sweet flag</name>
    <dbReference type="NCBI Taxonomy" id="55184"/>
    <lineage>
        <taxon>Eukaryota</taxon>
        <taxon>Viridiplantae</taxon>
        <taxon>Streptophyta</taxon>
        <taxon>Embryophyta</taxon>
        <taxon>Tracheophyta</taxon>
        <taxon>Spermatophyta</taxon>
        <taxon>Magnoliopsida</taxon>
        <taxon>Liliopsida</taxon>
        <taxon>Acoraceae</taxon>
        <taxon>Acorus</taxon>
    </lineage>
</organism>
<accession>A0AAV9A485</accession>
<dbReference type="GO" id="GO:0005634">
    <property type="term" value="C:nucleus"/>
    <property type="evidence" value="ECO:0007669"/>
    <property type="project" value="TreeGrafter"/>
</dbReference>
<dbReference type="GO" id="GO:0007095">
    <property type="term" value="P:mitotic G2 DNA damage checkpoint signaling"/>
    <property type="evidence" value="ECO:0007669"/>
    <property type="project" value="TreeGrafter"/>
</dbReference>
<feature type="region of interest" description="Disordered" evidence="1">
    <location>
        <begin position="172"/>
        <end position="194"/>
    </location>
</feature>
<feature type="region of interest" description="Disordered" evidence="1">
    <location>
        <begin position="116"/>
        <end position="141"/>
    </location>
</feature>
<feature type="region of interest" description="Disordered" evidence="1">
    <location>
        <begin position="24"/>
        <end position="46"/>
    </location>
</feature>